<dbReference type="InterPro" id="IPR040919">
    <property type="entry name" value="Asparaginase_C"/>
</dbReference>
<dbReference type="PROSITE" id="PS50088">
    <property type="entry name" value="ANK_REPEAT"/>
    <property type="match status" value="1"/>
</dbReference>
<name>A0AA47NVB4_MERPO</name>
<dbReference type="Gene3D" id="1.25.40.20">
    <property type="entry name" value="Ankyrin repeat-containing domain"/>
    <property type="match status" value="1"/>
</dbReference>
<dbReference type="Pfam" id="PF12796">
    <property type="entry name" value="Ank_2"/>
    <property type="match status" value="1"/>
</dbReference>
<dbReference type="Proteomes" id="UP001174136">
    <property type="component" value="Unassembled WGS sequence"/>
</dbReference>
<feature type="domain" description="Asparaginase/glutaminase C-terminal" evidence="9">
    <location>
        <begin position="489"/>
        <end position="585"/>
    </location>
</feature>
<dbReference type="Pfam" id="PF00710">
    <property type="entry name" value="Asparaginase"/>
    <property type="match status" value="2"/>
</dbReference>
<dbReference type="InterPro" id="IPR027473">
    <property type="entry name" value="L-asparaginase_C"/>
</dbReference>
<dbReference type="PRINTS" id="PR00139">
    <property type="entry name" value="ASNGLNASE"/>
</dbReference>
<dbReference type="PROSITE" id="PS00917">
    <property type="entry name" value="ASN_GLN_ASE_2"/>
    <property type="match status" value="1"/>
</dbReference>
<dbReference type="GO" id="GO:0009066">
    <property type="term" value="P:aspartate family amino acid metabolic process"/>
    <property type="evidence" value="ECO:0007669"/>
    <property type="project" value="UniProtKB-ARBA"/>
</dbReference>
<comment type="similarity">
    <text evidence="5">In the N-terminal section; belongs to the asparaginase 1 family.</text>
</comment>
<evidence type="ECO:0000256" key="3">
    <source>
        <dbReference type="ARBA" id="ARBA00022801"/>
    </source>
</evidence>
<evidence type="ECO:0000259" key="9">
    <source>
        <dbReference type="Pfam" id="PF17763"/>
    </source>
</evidence>
<dbReference type="EMBL" id="JAOPHQ010004583">
    <property type="protein sequence ID" value="KAK0138680.1"/>
    <property type="molecule type" value="Genomic_DNA"/>
</dbReference>
<feature type="domain" description="L-asparaginase N-terminal" evidence="8">
    <location>
        <begin position="23"/>
        <end position="42"/>
    </location>
</feature>
<dbReference type="SUPFAM" id="SSF48403">
    <property type="entry name" value="Ankyrin repeat"/>
    <property type="match status" value="1"/>
</dbReference>
<dbReference type="InterPro" id="IPR036770">
    <property type="entry name" value="Ankyrin_rpt-contain_sf"/>
</dbReference>
<dbReference type="PANTHER" id="PTHR11707">
    <property type="entry name" value="L-ASPARAGINASE"/>
    <property type="match status" value="1"/>
</dbReference>
<dbReference type="InterPro" id="IPR002110">
    <property type="entry name" value="Ankyrin_rpt"/>
</dbReference>
<keyword evidence="11" id="KW-1185">Reference proteome</keyword>
<evidence type="ECO:0000256" key="2">
    <source>
        <dbReference type="ARBA" id="ARBA00022737"/>
    </source>
</evidence>
<dbReference type="InterPro" id="IPR006034">
    <property type="entry name" value="Asparaginase/glutaminase-like"/>
</dbReference>
<protein>
    <recommendedName>
        <fullName evidence="1">asparaginase</fullName>
        <ecNumber evidence="1">3.5.1.1</ecNumber>
    </recommendedName>
</protein>
<dbReference type="SMART" id="SM00870">
    <property type="entry name" value="Asparaginase"/>
    <property type="match status" value="1"/>
</dbReference>
<dbReference type="FunFam" id="3.40.50.40:FF:000001">
    <property type="entry name" value="L-asparaginase 1"/>
    <property type="match status" value="1"/>
</dbReference>
<organism evidence="10 11">
    <name type="scientific">Merluccius polli</name>
    <name type="common">Benguela hake</name>
    <name type="synonym">Merluccius cadenati</name>
    <dbReference type="NCBI Taxonomy" id="89951"/>
    <lineage>
        <taxon>Eukaryota</taxon>
        <taxon>Metazoa</taxon>
        <taxon>Chordata</taxon>
        <taxon>Craniata</taxon>
        <taxon>Vertebrata</taxon>
        <taxon>Euteleostomi</taxon>
        <taxon>Actinopterygii</taxon>
        <taxon>Neopterygii</taxon>
        <taxon>Teleostei</taxon>
        <taxon>Neoteleostei</taxon>
        <taxon>Acanthomorphata</taxon>
        <taxon>Zeiogadaria</taxon>
        <taxon>Gadariae</taxon>
        <taxon>Gadiformes</taxon>
        <taxon>Gadoidei</taxon>
        <taxon>Merlucciidae</taxon>
        <taxon>Merluccius</taxon>
    </lineage>
</organism>
<dbReference type="InterPro" id="IPR037152">
    <property type="entry name" value="L-asparaginase_N_sf"/>
</dbReference>
<evidence type="ECO:0000256" key="4">
    <source>
        <dbReference type="ARBA" id="ARBA00023043"/>
    </source>
</evidence>
<dbReference type="Gene3D" id="3.40.50.1170">
    <property type="entry name" value="L-asparaginase, N-terminal domain"/>
    <property type="match status" value="2"/>
</dbReference>
<dbReference type="GO" id="GO:0004067">
    <property type="term" value="F:asparaginase activity"/>
    <property type="evidence" value="ECO:0007669"/>
    <property type="project" value="UniProtKB-UniRule"/>
</dbReference>
<dbReference type="PROSITE" id="PS50297">
    <property type="entry name" value="ANK_REP_REGION"/>
    <property type="match status" value="1"/>
</dbReference>
<dbReference type="InterPro" id="IPR027475">
    <property type="entry name" value="Asparaginase/glutaminase_AS2"/>
</dbReference>
<dbReference type="Gene3D" id="3.40.50.40">
    <property type="match status" value="1"/>
</dbReference>
<keyword evidence="3" id="KW-0378">Hydrolase</keyword>
<accession>A0AA47NVB4</accession>
<proteinExistence type="inferred from homology"/>
<dbReference type="AlphaFoldDB" id="A0AA47NVB4"/>
<dbReference type="InterPro" id="IPR036152">
    <property type="entry name" value="Asp/glu_Ase-like_sf"/>
</dbReference>
<evidence type="ECO:0000313" key="10">
    <source>
        <dbReference type="EMBL" id="KAK0138680.1"/>
    </source>
</evidence>
<feature type="domain" description="L-asparaginase N-terminal" evidence="8">
    <location>
        <begin position="188"/>
        <end position="403"/>
    </location>
</feature>
<evidence type="ECO:0000256" key="5">
    <source>
        <dbReference type="ARBA" id="ARBA00061199"/>
    </source>
</evidence>
<evidence type="ECO:0000313" key="11">
    <source>
        <dbReference type="Proteomes" id="UP001174136"/>
    </source>
</evidence>
<dbReference type="InterPro" id="IPR041725">
    <property type="entry name" value="L-asparaginase_I"/>
</dbReference>
<dbReference type="FunFam" id="3.40.50.1170:FF:000003">
    <property type="entry name" value="60 kDa lysophospholipase"/>
    <property type="match status" value="1"/>
</dbReference>
<dbReference type="SUPFAM" id="SSF53774">
    <property type="entry name" value="Glutaminase/Asparaginase"/>
    <property type="match status" value="2"/>
</dbReference>
<gene>
    <name evidence="10" type="primary">Aspg</name>
    <name evidence="10" type="ORF">N1851_024771</name>
</gene>
<dbReference type="CDD" id="cd08963">
    <property type="entry name" value="L-asparaginase_I"/>
    <property type="match status" value="1"/>
</dbReference>
<evidence type="ECO:0000259" key="8">
    <source>
        <dbReference type="Pfam" id="PF00710"/>
    </source>
</evidence>
<dbReference type="InterPro" id="IPR027474">
    <property type="entry name" value="L-asparaginase_N"/>
</dbReference>
<keyword evidence="2" id="KW-0677">Repeat</keyword>
<dbReference type="PROSITE" id="PS51732">
    <property type="entry name" value="ASN_GLN_ASE_3"/>
    <property type="match status" value="1"/>
</dbReference>
<keyword evidence="4 6" id="KW-0040">ANK repeat</keyword>
<feature type="active site" evidence="7">
    <location>
        <position position="301"/>
    </location>
</feature>
<dbReference type="SMART" id="SM00248">
    <property type="entry name" value="ANK"/>
    <property type="match status" value="2"/>
</dbReference>
<dbReference type="PANTHER" id="PTHR11707:SF28">
    <property type="entry name" value="60 KDA LYSOPHOSPHOLIPASE"/>
    <property type="match status" value="1"/>
</dbReference>
<evidence type="ECO:0000256" key="7">
    <source>
        <dbReference type="PROSITE-ProRule" id="PRU10100"/>
    </source>
</evidence>
<reference evidence="10" key="1">
    <citation type="journal article" date="2023" name="Front. Mar. Sci.">
        <title>A new Merluccius polli reference genome to investigate the effects of global change in West African waters.</title>
        <authorList>
            <person name="Mateo J.L."/>
            <person name="Blanco-Fernandez C."/>
            <person name="Garcia-Vazquez E."/>
            <person name="Machado-Schiaffino G."/>
        </authorList>
    </citation>
    <scope>NUCLEOTIDE SEQUENCE</scope>
    <source>
        <strain evidence="10">C29</strain>
        <tissue evidence="10">Fin</tissue>
    </source>
</reference>
<dbReference type="SFLD" id="SFLDS00057">
    <property type="entry name" value="Glutaminase/Asparaginase"/>
    <property type="match status" value="1"/>
</dbReference>
<comment type="caution">
    <text evidence="10">The sequence shown here is derived from an EMBL/GenBank/DDBJ whole genome shotgun (WGS) entry which is preliminary data.</text>
</comment>
<evidence type="ECO:0000256" key="6">
    <source>
        <dbReference type="PROSITE-ProRule" id="PRU00023"/>
    </source>
</evidence>
<sequence length="759" mass="83346">MTCLQQMGSDHLSLPSEIVFYFFHGTDTMAYTASALSFMCEHHGQACHPHRLTGYVPAPGCEAGSYTAGLGIHKYKSNVTRPDLKCSRMNTPRGRASVLIRLPPGFKSTTHTKPLCAEEEEEVLVTADGKTPSTAFENMSSLAMALCDPGPSHAASPDGAGLHFTPHRRRKRFNDCVALNARTCSEARVLVINTGGTIGMKMEDDVLAPKSNTFVQNLRKLPTFHDEEYAQQTGLYDFYGPPETTLVLPMNKYNKRMVYTILEYDPLLDSSNMTTEDWGKIGKDIEKYYMQYDGFVVLHGTDTMAYTASALSFMCEHLGKPIILTGSQVPIYEMRNDGRDNLLGALLIAGQFLIPEVCLYFRNKLYRGNRVTKVDTDSFNAFDTPNLPPLANMEVDISINWDTVWRANTTTKFCVSTELNCNVGLLRLFPGITAATVSHRRGEGRRRKTLLQCGSAAAVPRHYRCYWKSREGGGEGRWRKRCREGLSCSPPMEGVVLETYGSGNAPDNRADLLAELKRATDSGVIIINCTQCLKGTVTMTYATGKVLLEAGLIPGADMTPEAALSKLSYVLAQKELDIEAKKKMMAQNLRGEMIADLAGVKLTLSDSRFIQLIAKSLSISCTKGSNLSLGDYDGRTPLHIAACEGHLKVVHYLLNQGAIVHARDRYGDTPLSNAVRFRHKEVAALLRKAGAHMSREELADSGTELCSLAASGDLDGLRIWHIAGADLNTRGYDGKTAHAVATAADKKEVVALLDQLLSQ</sequence>
<dbReference type="Pfam" id="PF17763">
    <property type="entry name" value="Asparaginase_C"/>
    <property type="match status" value="1"/>
</dbReference>
<evidence type="ECO:0000256" key="1">
    <source>
        <dbReference type="ARBA" id="ARBA00012920"/>
    </source>
</evidence>
<feature type="repeat" description="ANK" evidence="6">
    <location>
        <begin position="633"/>
        <end position="665"/>
    </location>
</feature>
<dbReference type="EC" id="3.5.1.1" evidence="1"/>